<organism evidence="1 2">
    <name type="scientific">Amycolatopsis suaedae</name>
    <dbReference type="NCBI Taxonomy" id="2510978"/>
    <lineage>
        <taxon>Bacteria</taxon>
        <taxon>Bacillati</taxon>
        <taxon>Actinomycetota</taxon>
        <taxon>Actinomycetes</taxon>
        <taxon>Pseudonocardiales</taxon>
        <taxon>Pseudonocardiaceae</taxon>
        <taxon>Amycolatopsis</taxon>
    </lineage>
</organism>
<evidence type="ECO:0000313" key="1">
    <source>
        <dbReference type="EMBL" id="RZQ60968.1"/>
    </source>
</evidence>
<proteinExistence type="predicted"/>
<dbReference type="EMBL" id="SFCC01000014">
    <property type="protein sequence ID" value="RZQ60968.1"/>
    <property type="molecule type" value="Genomic_DNA"/>
</dbReference>
<sequence>MPDHATEELPPGLASALRYGTFHDALRLAITHRGLSLSRLRAHLVRHHVAVGQSTLSYWQRGLRRPEVPHALPTVRALESVLHLPADSLVTLLGPRRARTPCLSLKTSFSQLRPATTGPVVDDLLAELGAYPAPTRYNADVDLLTVHTEVTLNSRGAMAEVASRLVVRGRAGRPDRYTIVHTADPGQRSGPVELRAADGCRAGRIRRHGDGILAAELLFDRRLAEGEVHVFGYAVRDTCETTSPGYFRMLRDPVSSYLLQIRFSPATLPARCVREFRAYEHSAPTEEEDLVCGLGAVASAYFDGAGPGIAGIGLEWNQTP</sequence>
<dbReference type="OrthoDB" id="3690688at2"/>
<accession>A0A4Q7J2J3</accession>
<keyword evidence="2" id="KW-1185">Reference proteome</keyword>
<dbReference type="Proteomes" id="UP000292003">
    <property type="component" value="Unassembled WGS sequence"/>
</dbReference>
<dbReference type="RefSeq" id="WP_130478181.1">
    <property type="nucleotide sequence ID" value="NZ_SFCC01000014.1"/>
</dbReference>
<reference evidence="1 2" key="1">
    <citation type="submission" date="2019-02" db="EMBL/GenBank/DDBJ databases">
        <title>Draft genome sequence of Amycolatopsis sp. 8-3EHSu isolated from roots of Suaeda maritima.</title>
        <authorList>
            <person name="Duangmal K."/>
            <person name="Chantavorakit T."/>
        </authorList>
    </citation>
    <scope>NUCLEOTIDE SEQUENCE [LARGE SCALE GENOMIC DNA]</scope>
    <source>
        <strain evidence="1 2">8-3EHSu</strain>
    </source>
</reference>
<comment type="caution">
    <text evidence="1">The sequence shown here is derived from an EMBL/GenBank/DDBJ whole genome shotgun (WGS) entry which is preliminary data.</text>
</comment>
<evidence type="ECO:0000313" key="2">
    <source>
        <dbReference type="Proteomes" id="UP000292003"/>
    </source>
</evidence>
<gene>
    <name evidence="1" type="ORF">EWH70_26145</name>
</gene>
<name>A0A4Q7J2J3_9PSEU</name>
<dbReference type="AlphaFoldDB" id="A0A4Q7J2J3"/>
<protein>
    <submittedName>
        <fullName evidence="1">Uncharacterized protein</fullName>
    </submittedName>
</protein>